<feature type="region of interest" description="Disordered" evidence="1">
    <location>
        <begin position="96"/>
        <end position="147"/>
    </location>
</feature>
<accession>A0A2P2C596</accession>
<dbReference type="AlphaFoldDB" id="A0A2P2C596"/>
<feature type="compositionally biased region" description="Basic and acidic residues" evidence="1">
    <location>
        <begin position="96"/>
        <end position="113"/>
    </location>
</feature>
<keyword evidence="2" id="KW-1133">Transmembrane helix</keyword>
<keyword evidence="2" id="KW-0812">Transmembrane</keyword>
<feature type="compositionally biased region" description="Acidic residues" evidence="1">
    <location>
        <begin position="138"/>
        <end position="147"/>
    </location>
</feature>
<feature type="compositionally biased region" description="Pro residues" evidence="1">
    <location>
        <begin position="25"/>
        <end position="45"/>
    </location>
</feature>
<feature type="region of interest" description="Disordered" evidence="1">
    <location>
        <begin position="1"/>
        <end position="58"/>
    </location>
</feature>
<organism evidence="3">
    <name type="scientific">metagenome</name>
    <dbReference type="NCBI Taxonomy" id="256318"/>
    <lineage>
        <taxon>unclassified sequences</taxon>
        <taxon>metagenomes</taxon>
    </lineage>
</organism>
<proteinExistence type="predicted"/>
<dbReference type="EMBL" id="CZKB01000004">
    <property type="protein sequence ID" value="CUR57170.1"/>
    <property type="molecule type" value="Genomic_DNA"/>
</dbReference>
<feature type="transmembrane region" description="Helical" evidence="2">
    <location>
        <begin position="65"/>
        <end position="92"/>
    </location>
</feature>
<evidence type="ECO:0000313" key="3">
    <source>
        <dbReference type="EMBL" id="CUR57170.1"/>
    </source>
</evidence>
<keyword evidence="2" id="KW-0472">Membrane</keyword>
<name>A0A2P2C596_9ZZZZ</name>
<sequence length="147" mass="15040">MSENDKPGDETQPVRPQDPAAPAAQPTPEPTPEPTPTAAPAPAAAPGPGWGRVRRWRSQQPGDRAFGLGALIASALAGIIVGGVGTAVLHAVTDDHDRGGWVERHGPMGRDGFDGDDDGRMFGGPRGVPGQLQPTTPPEDDEGGSSS</sequence>
<gene>
    <name evidence="3" type="ORF">NOCA1120408</name>
</gene>
<reference evidence="3" key="1">
    <citation type="submission" date="2015-08" db="EMBL/GenBank/DDBJ databases">
        <authorList>
            <person name="Babu N.S."/>
            <person name="Beckwith C.J."/>
            <person name="Beseler K.G."/>
            <person name="Brison A."/>
            <person name="Carone J.V."/>
            <person name="Caskin T.P."/>
            <person name="Diamond M."/>
            <person name="Durham M.E."/>
            <person name="Foxe J.M."/>
            <person name="Go M."/>
            <person name="Henderson B.A."/>
            <person name="Jones I.B."/>
            <person name="McGettigan J.A."/>
            <person name="Micheletti S.J."/>
            <person name="Nasrallah M.E."/>
            <person name="Ortiz D."/>
            <person name="Piller C.R."/>
            <person name="Privatt S.R."/>
            <person name="Schneider S.L."/>
            <person name="Sharp S."/>
            <person name="Smith T.C."/>
            <person name="Stanton J.D."/>
            <person name="Ullery H.E."/>
            <person name="Wilson R.J."/>
            <person name="Serrano M.G."/>
            <person name="Buck G."/>
            <person name="Lee V."/>
            <person name="Wang Y."/>
            <person name="Carvalho R."/>
            <person name="Voegtly L."/>
            <person name="Shi R."/>
            <person name="Duckworth R."/>
            <person name="Johnson A."/>
            <person name="Loviza R."/>
            <person name="Walstead R."/>
            <person name="Shah Z."/>
            <person name="Kiflezghi M."/>
            <person name="Wade K."/>
            <person name="Ball S.L."/>
            <person name="Bradley K.W."/>
            <person name="Asai D.J."/>
            <person name="Bowman C.A."/>
            <person name="Russell D.A."/>
            <person name="Pope W.H."/>
            <person name="Jacobs-Sera D."/>
            <person name="Hendrix R.W."/>
            <person name="Hatfull G.F."/>
        </authorList>
    </citation>
    <scope>NUCLEOTIDE SEQUENCE</scope>
</reference>
<evidence type="ECO:0000256" key="2">
    <source>
        <dbReference type="SAM" id="Phobius"/>
    </source>
</evidence>
<evidence type="ECO:0000256" key="1">
    <source>
        <dbReference type="SAM" id="MobiDB-lite"/>
    </source>
</evidence>
<protein>
    <submittedName>
        <fullName evidence="3">Uncharacterized protein</fullName>
    </submittedName>
</protein>